<feature type="domain" description="GHMP kinase C-terminal" evidence="7">
    <location>
        <begin position="236"/>
        <end position="309"/>
    </location>
</feature>
<dbReference type="Pfam" id="PF08544">
    <property type="entry name" value="GHMP_kinases_C"/>
    <property type="match status" value="1"/>
</dbReference>
<dbReference type="Proteomes" id="UP000178170">
    <property type="component" value="Unassembled WGS sequence"/>
</dbReference>
<dbReference type="GO" id="GO:0005524">
    <property type="term" value="F:ATP binding"/>
    <property type="evidence" value="ECO:0007669"/>
    <property type="project" value="UniProtKB-KW"/>
</dbReference>
<keyword evidence="4" id="KW-0067">ATP-binding</keyword>
<gene>
    <name evidence="8" type="ORF">A2843_00660</name>
</gene>
<evidence type="ECO:0000256" key="4">
    <source>
        <dbReference type="ARBA" id="ARBA00022840"/>
    </source>
</evidence>
<feature type="domain" description="GHMP kinase N-terminal" evidence="6">
    <location>
        <begin position="76"/>
        <end position="157"/>
    </location>
</feature>
<dbReference type="SUPFAM" id="SSF54211">
    <property type="entry name" value="Ribosomal protein S5 domain 2-like"/>
    <property type="match status" value="1"/>
</dbReference>
<keyword evidence="3 8" id="KW-0418">Kinase</keyword>
<dbReference type="SUPFAM" id="SSF55060">
    <property type="entry name" value="GHMP Kinase, C-terminal domain"/>
    <property type="match status" value="1"/>
</dbReference>
<evidence type="ECO:0000256" key="1">
    <source>
        <dbReference type="ARBA" id="ARBA00022679"/>
    </source>
</evidence>
<dbReference type="InterPro" id="IPR052203">
    <property type="entry name" value="GHMP_Kinase-Related"/>
</dbReference>
<evidence type="ECO:0000313" key="9">
    <source>
        <dbReference type="Proteomes" id="UP000178170"/>
    </source>
</evidence>
<dbReference type="PRINTS" id="PR00960">
    <property type="entry name" value="LMBPPROTEIN"/>
</dbReference>
<dbReference type="PANTHER" id="PTHR32463:SF0">
    <property type="entry name" value="L-FUCOSE KINASE"/>
    <property type="match status" value="1"/>
</dbReference>
<name>A0A1G2QVZ8_9BACT</name>
<dbReference type="InterPro" id="IPR006204">
    <property type="entry name" value="GHMP_kinase_N_dom"/>
</dbReference>
<keyword evidence="1" id="KW-0808">Transferase</keyword>
<dbReference type="EMBL" id="MHTS01000007">
    <property type="protein sequence ID" value="OHA64794.1"/>
    <property type="molecule type" value="Genomic_DNA"/>
</dbReference>
<dbReference type="PANTHER" id="PTHR32463">
    <property type="entry name" value="L-FUCOSE KINASE"/>
    <property type="match status" value="1"/>
</dbReference>
<dbReference type="InterPro" id="IPR014606">
    <property type="entry name" value="Heptose_7-P_kinase"/>
</dbReference>
<dbReference type="AlphaFoldDB" id="A0A1G2QVZ8"/>
<dbReference type="GO" id="GO:0042352">
    <property type="term" value="P:GDP-L-fucose salvage"/>
    <property type="evidence" value="ECO:0007669"/>
    <property type="project" value="TreeGrafter"/>
</dbReference>
<evidence type="ECO:0000313" key="8">
    <source>
        <dbReference type="EMBL" id="OHA64794.1"/>
    </source>
</evidence>
<protein>
    <submittedName>
        <fullName evidence="8">Kinase</fullName>
    </submittedName>
</protein>
<dbReference type="PIRSF" id="PIRSF036406">
    <property type="entry name" value="Hept_kin"/>
    <property type="match status" value="1"/>
</dbReference>
<dbReference type="GO" id="GO:0050201">
    <property type="term" value="F:fucokinase activity"/>
    <property type="evidence" value="ECO:0007669"/>
    <property type="project" value="TreeGrafter"/>
</dbReference>
<comment type="similarity">
    <text evidence="5">Belongs to the GHMP kinase family.</text>
</comment>
<reference evidence="8 9" key="1">
    <citation type="journal article" date="2016" name="Nat. Commun.">
        <title>Thousands of microbial genomes shed light on interconnected biogeochemical processes in an aquifer system.</title>
        <authorList>
            <person name="Anantharaman K."/>
            <person name="Brown C.T."/>
            <person name="Hug L.A."/>
            <person name="Sharon I."/>
            <person name="Castelle C.J."/>
            <person name="Probst A.J."/>
            <person name="Thomas B.C."/>
            <person name="Singh A."/>
            <person name="Wilkins M.J."/>
            <person name="Karaoz U."/>
            <person name="Brodie E.L."/>
            <person name="Williams K.H."/>
            <person name="Hubbard S.S."/>
            <person name="Banfield J.F."/>
        </authorList>
    </citation>
    <scope>NUCLEOTIDE SEQUENCE [LARGE SCALE GENOMIC DNA]</scope>
</reference>
<accession>A0A1G2QVZ8</accession>
<dbReference type="InterPro" id="IPR013750">
    <property type="entry name" value="GHMP_kinase_C_dom"/>
</dbReference>
<evidence type="ECO:0000256" key="3">
    <source>
        <dbReference type="ARBA" id="ARBA00022777"/>
    </source>
</evidence>
<evidence type="ECO:0000256" key="5">
    <source>
        <dbReference type="ARBA" id="ARBA00038121"/>
    </source>
</evidence>
<dbReference type="Gene3D" id="3.30.230.120">
    <property type="match status" value="1"/>
</dbReference>
<dbReference type="InterPro" id="IPR001174">
    <property type="entry name" value="HddA/FKP"/>
</dbReference>
<sequence>MIISKTPFRISFFGGGTDYPAWFKEYGGQVLSTTIDKYCYLSVRHFPPFFPYKHRIVYSKTEEVNEIGEILHPAVKAALQFFKVEKGLSIHHDGDLPARTGLGSSSSFTVGLLHALHALQNQEISKEELAKEVVHMEQDILKESVGSQDQVAVTYGGFNKITFSQNGEFRVESVQVSNEQVKELESSLRLYFTGFSRTASEIAKTQIENTKNRVQELTQMHQMVDEGIRILKEDKGLEEFGRLLNETWQIKKGLSDKITTPEIDAMYEKAKKAGAFGGKLLGAGGGGFLLLLIPQDKQESVRQALQDFLEVSFHFENNGSQIIYKNHKA</sequence>
<keyword evidence="2" id="KW-0547">Nucleotide-binding</keyword>
<evidence type="ECO:0000259" key="6">
    <source>
        <dbReference type="Pfam" id="PF00288"/>
    </source>
</evidence>
<dbReference type="Pfam" id="PF00288">
    <property type="entry name" value="GHMP_kinases_N"/>
    <property type="match status" value="1"/>
</dbReference>
<organism evidence="8 9">
    <name type="scientific">Candidatus Wildermuthbacteria bacterium RIFCSPHIGHO2_01_FULL_48_27b</name>
    <dbReference type="NCBI Taxonomy" id="1802447"/>
    <lineage>
        <taxon>Bacteria</taxon>
        <taxon>Candidatus Wildermuthiibacteriota</taxon>
    </lineage>
</organism>
<dbReference type="InterPro" id="IPR020568">
    <property type="entry name" value="Ribosomal_Su5_D2-typ_SF"/>
</dbReference>
<comment type="caution">
    <text evidence="8">The sequence shown here is derived from an EMBL/GenBank/DDBJ whole genome shotgun (WGS) entry which is preliminary data.</text>
</comment>
<evidence type="ECO:0000259" key="7">
    <source>
        <dbReference type="Pfam" id="PF08544"/>
    </source>
</evidence>
<proteinExistence type="inferred from homology"/>
<evidence type="ECO:0000256" key="2">
    <source>
        <dbReference type="ARBA" id="ARBA00022741"/>
    </source>
</evidence>
<dbReference type="InterPro" id="IPR036554">
    <property type="entry name" value="GHMP_kinase_C_sf"/>
</dbReference>